<dbReference type="PANTHER" id="PTHR39337:SF1">
    <property type="entry name" value="BLR5642 PROTEIN"/>
    <property type="match status" value="1"/>
</dbReference>
<dbReference type="PANTHER" id="PTHR39337">
    <property type="entry name" value="BLR5642 PROTEIN"/>
    <property type="match status" value="1"/>
</dbReference>
<gene>
    <name evidence="1" type="ORF">H5411_06370</name>
</gene>
<evidence type="ECO:0000313" key="2">
    <source>
        <dbReference type="Proteomes" id="UP000550260"/>
    </source>
</evidence>
<evidence type="ECO:0000313" key="1">
    <source>
        <dbReference type="EMBL" id="MBB2498758.1"/>
    </source>
</evidence>
<organism evidence="1 2">
    <name type="scientific">Amycolatopsis echigonensis</name>
    <dbReference type="NCBI Taxonomy" id="2576905"/>
    <lineage>
        <taxon>Bacteria</taxon>
        <taxon>Bacillati</taxon>
        <taxon>Actinomycetota</taxon>
        <taxon>Actinomycetes</taxon>
        <taxon>Pseudonocardiales</taxon>
        <taxon>Pseudonocardiaceae</taxon>
        <taxon>Amycolatopsis</taxon>
    </lineage>
</organism>
<dbReference type="EMBL" id="JACJHR010000006">
    <property type="protein sequence ID" value="MBB2498758.1"/>
    <property type="molecule type" value="Genomic_DNA"/>
</dbReference>
<dbReference type="Proteomes" id="UP000550260">
    <property type="component" value="Unassembled WGS sequence"/>
</dbReference>
<name>A0A8E1VUW7_9PSEU</name>
<dbReference type="RefSeq" id="WP_183123251.1">
    <property type="nucleotide sequence ID" value="NZ_JACJHR010000006.1"/>
</dbReference>
<reference evidence="1 2" key="1">
    <citation type="submission" date="2020-08" db="EMBL/GenBank/DDBJ databases">
        <title>Amycolatopsis echigonensis JCM 21831.</title>
        <authorList>
            <person name="Tedsree N."/>
            <person name="Kuncharoen N."/>
            <person name="Likhitwitayawuid K."/>
            <person name="Tanasupawat S."/>
        </authorList>
    </citation>
    <scope>NUCLEOTIDE SEQUENCE [LARGE SCALE GENOMIC DNA]</scope>
    <source>
        <strain evidence="1 2">JCM 21831</strain>
    </source>
</reference>
<dbReference type="Pfam" id="PF04343">
    <property type="entry name" value="DUF488"/>
    <property type="match status" value="1"/>
</dbReference>
<accession>A0A8E1VUW7</accession>
<sequence>MNISATRLREGAIGVGYEGQEIGPFVEALARRGVTRLVDVRLTPISRKRGFSKTALGQALAEVGIVYDHRRELGNLKANRAGFAGTEAELAQAKSRYAELLDSAEGQASLNELGRLAASERIAVLCFEADQRRCHRDVVLGEIARRLPRA</sequence>
<dbReference type="InterPro" id="IPR007438">
    <property type="entry name" value="DUF488"/>
</dbReference>
<dbReference type="AlphaFoldDB" id="A0A8E1VUW7"/>
<comment type="caution">
    <text evidence="1">The sequence shown here is derived from an EMBL/GenBank/DDBJ whole genome shotgun (WGS) entry which is preliminary data.</text>
</comment>
<protein>
    <submittedName>
        <fullName evidence="1">DUF488 domain-containing protein</fullName>
    </submittedName>
</protein>
<proteinExistence type="predicted"/>